<proteinExistence type="inferred from homology"/>
<dbReference type="InterPro" id="IPR000933">
    <property type="entry name" value="Glyco_hydro_29"/>
</dbReference>
<dbReference type="GO" id="GO:0005764">
    <property type="term" value="C:lysosome"/>
    <property type="evidence" value="ECO:0007669"/>
    <property type="project" value="TreeGrafter"/>
</dbReference>
<evidence type="ECO:0000259" key="9">
    <source>
        <dbReference type="Pfam" id="PF01120"/>
    </source>
</evidence>
<dbReference type="AlphaFoldDB" id="A0AAW9SGQ5"/>
<dbReference type="Pfam" id="PF16757">
    <property type="entry name" value="Fucosidase_C"/>
    <property type="match status" value="1"/>
</dbReference>
<keyword evidence="12" id="KW-1185">Reference proteome</keyword>
<comment type="caution">
    <text evidence="11">The sequence shown here is derived from an EMBL/GenBank/DDBJ whole genome shotgun (WGS) entry which is preliminary data.</text>
</comment>
<evidence type="ECO:0000313" key="12">
    <source>
        <dbReference type="Proteomes" id="UP001403385"/>
    </source>
</evidence>
<evidence type="ECO:0000259" key="10">
    <source>
        <dbReference type="Pfam" id="PF16757"/>
    </source>
</evidence>
<gene>
    <name evidence="11" type="ORF">AAG747_21165</name>
</gene>
<accession>A0AAW9SGQ5</accession>
<dbReference type="PANTHER" id="PTHR10030">
    <property type="entry name" value="ALPHA-L-FUCOSIDASE"/>
    <property type="match status" value="1"/>
</dbReference>
<dbReference type="InterPro" id="IPR016286">
    <property type="entry name" value="FUC_metazoa-typ"/>
</dbReference>
<dbReference type="InterPro" id="IPR013780">
    <property type="entry name" value="Glyco_hydro_b"/>
</dbReference>
<protein>
    <recommendedName>
        <fullName evidence="3">alpha-L-fucosidase</fullName>
        <ecNumber evidence="3">3.2.1.51</ecNumber>
    </recommendedName>
</protein>
<name>A0AAW9SGQ5_9BACT</name>
<dbReference type="PIRSF" id="PIRSF001092">
    <property type="entry name" value="Alpha-L-fucosidase"/>
    <property type="match status" value="1"/>
</dbReference>
<comment type="similarity">
    <text evidence="2">Belongs to the glycosyl hydrolase 29 family.</text>
</comment>
<feature type="site" description="May be important for catalysis" evidence="7">
    <location>
        <position position="299"/>
    </location>
</feature>
<evidence type="ECO:0000256" key="2">
    <source>
        <dbReference type="ARBA" id="ARBA00007951"/>
    </source>
</evidence>
<evidence type="ECO:0000256" key="6">
    <source>
        <dbReference type="ARBA" id="ARBA00023295"/>
    </source>
</evidence>
<reference evidence="11 12" key="1">
    <citation type="submission" date="2024-04" db="EMBL/GenBank/DDBJ databases">
        <title>Novel genus in family Flammeovirgaceae.</title>
        <authorList>
            <person name="Nguyen T.H."/>
            <person name="Vuong T.Q."/>
            <person name="Le H."/>
            <person name="Kim S.-G."/>
        </authorList>
    </citation>
    <scope>NUCLEOTIDE SEQUENCE [LARGE SCALE GENOMIC DNA]</scope>
    <source>
        <strain evidence="11 12">JCM 23209</strain>
    </source>
</reference>
<keyword evidence="4 8" id="KW-0732">Signal</keyword>
<keyword evidence="6" id="KW-0326">Glycosidase</keyword>
<dbReference type="InterPro" id="IPR057739">
    <property type="entry name" value="Glyco_hydro_29_N"/>
</dbReference>
<feature type="domain" description="Glycoside hydrolase family 29 N-terminal" evidence="9">
    <location>
        <begin position="21"/>
        <end position="369"/>
    </location>
</feature>
<dbReference type="Pfam" id="PF01120">
    <property type="entry name" value="Alpha_L_fucos"/>
    <property type="match status" value="1"/>
</dbReference>
<dbReference type="Proteomes" id="UP001403385">
    <property type="component" value="Unassembled WGS sequence"/>
</dbReference>
<dbReference type="InterPro" id="IPR031919">
    <property type="entry name" value="Fucosidase_C"/>
</dbReference>
<dbReference type="EMBL" id="JBDKWZ010000014">
    <property type="protein sequence ID" value="MEN7550443.1"/>
    <property type="molecule type" value="Genomic_DNA"/>
</dbReference>
<dbReference type="RefSeq" id="WP_346823225.1">
    <property type="nucleotide sequence ID" value="NZ_JBDKWZ010000014.1"/>
</dbReference>
<feature type="domain" description="Alpha-L-fucosidase C-terminal" evidence="10">
    <location>
        <begin position="417"/>
        <end position="494"/>
    </location>
</feature>
<keyword evidence="5" id="KW-0378">Hydrolase</keyword>
<dbReference type="Gene3D" id="3.20.20.80">
    <property type="entry name" value="Glycosidases"/>
    <property type="match status" value="1"/>
</dbReference>
<evidence type="ECO:0000313" key="11">
    <source>
        <dbReference type="EMBL" id="MEN7550443.1"/>
    </source>
</evidence>
<dbReference type="GO" id="GO:0006004">
    <property type="term" value="P:fucose metabolic process"/>
    <property type="evidence" value="ECO:0007669"/>
    <property type="project" value="InterPro"/>
</dbReference>
<dbReference type="InterPro" id="IPR017853">
    <property type="entry name" value="GH"/>
</dbReference>
<evidence type="ECO:0000256" key="1">
    <source>
        <dbReference type="ARBA" id="ARBA00004071"/>
    </source>
</evidence>
<dbReference type="Gene3D" id="2.60.40.1180">
    <property type="entry name" value="Golgi alpha-mannosidase II"/>
    <property type="match status" value="1"/>
</dbReference>
<evidence type="ECO:0000256" key="7">
    <source>
        <dbReference type="PIRSR" id="PIRSR001092-1"/>
    </source>
</evidence>
<dbReference type="SMART" id="SM00812">
    <property type="entry name" value="Alpha_L_fucos"/>
    <property type="match status" value="1"/>
</dbReference>
<dbReference type="EC" id="3.2.1.51" evidence="3"/>
<organism evidence="11 12">
    <name type="scientific">Rapidithrix thailandica</name>
    <dbReference type="NCBI Taxonomy" id="413964"/>
    <lineage>
        <taxon>Bacteria</taxon>
        <taxon>Pseudomonadati</taxon>
        <taxon>Bacteroidota</taxon>
        <taxon>Cytophagia</taxon>
        <taxon>Cytophagales</taxon>
        <taxon>Flammeovirgaceae</taxon>
        <taxon>Rapidithrix</taxon>
    </lineage>
</organism>
<dbReference type="GO" id="GO:0004560">
    <property type="term" value="F:alpha-L-fucosidase activity"/>
    <property type="evidence" value="ECO:0007669"/>
    <property type="project" value="InterPro"/>
</dbReference>
<feature type="chain" id="PRO_5043936953" description="alpha-L-fucosidase" evidence="8">
    <location>
        <begin position="26"/>
        <end position="497"/>
    </location>
</feature>
<feature type="signal peptide" evidence="8">
    <location>
        <begin position="1"/>
        <end position="25"/>
    </location>
</feature>
<evidence type="ECO:0000256" key="4">
    <source>
        <dbReference type="ARBA" id="ARBA00022729"/>
    </source>
</evidence>
<dbReference type="SUPFAM" id="SSF51445">
    <property type="entry name" value="(Trans)glycosidases"/>
    <property type="match status" value="1"/>
</dbReference>
<dbReference type="PRINTS" id="PR00741">
    <property type="entry name" value="GLHYDRLASE29"/>
</dbReference>
<dbReference type="PANTHER" id="PTHR10030:SF37">
    <property type="entry name" value="ALPHA-L-FUCOSIDASE-RELATED"/>
    <property type="match status" value="1"/>
</dbReference>
<evidence type="ECO:0000256" key="5">
    <source>
        <dbReference type="ARBA" id="ARBA00022801"/>
    </source>
</evidence>
<sequence length="497" mass="57738">MTLTRMKIGLFLSMFICLTSSMSFSQTEKYEANWESLDSRPVPGWFQDAKFGIFIHWGPYSVPAWSPKGTYSEWYQYWLQNKTLFGNGKFSGTEVYDYHTRTYGPHFSYYNFGEMFQAELFDANAWARLFEKSGAKYIAITSKHHDGFCLWPSQEASTNWGFPWNSMETGANRDLLGELKEAMDKTSVKFGLYYSLYEWFHPWYQKDFDRFVNEHFHPQFKDVVNRYQPHLIFADGEWEKTAEEWKSAELLAWLYNDSKAPKDVVINDRWGKGDRHKHGGYYTTEYESGLEGGHPWEECRGIGFSFGFNRNEDLEDYNSAQTLVLMLVDVVSRGGNLLLDIGPDGHGKIPVIMQERLLQIGEWLKVNGEAIYGTRTWDKPYQWSAGKKDYKPEGQHYLGGDFILKQTIDPEPGYAVKEMFFTQNEEAVFAILPRWPEKQLIIKDLKVKKDAKIQVLGTEMQLNWRQEKGNLLVEIPELSVLALPSEYAQALKITGVK</sequence>
<dbReference type="GO" id="GO:0016139">
    <property type="term" value="P:glycoside catabolic process"/>
    <property type="evidence" value="ECO:0007669"/>
    <property type="project" value="TreeGrafter"/>
</dbReference>
<comment type="function">
    <text evidence="1">Alpha-L-fucosidase is responsible for hydrolyzing the alpha-1,6-linked fucose joined to the reducing-end N-acetylglucosamine of the carbohydrate moieties of glycoproteins.</text>
</comment>
<evidence type="ECO:0000256" key="8">
    <source>
        <dbReference type="SAM" id="SignalP"/>
    </source>
</evidence>
<evidence type="ECO:0000256" key="3">
    <source>
        <dbReference type="ARBA" id="ARBA00012662"/>
    </source>
</evidence>